<keyword evidence="2" id="KW-1185">Reference proteome</keyword>
<name>A0A1P8JXR8_9BURK</name>
<sequence length="104" mass="11445">MTAPTAAEVAEFAIQAHDQLHKGDIGKAHEMLHKAMGIDNDKALPAQPMAHTVDFDRAFRDLCREHGRKAMFILADKTDALGRTRIMTGGDAQLCATFDRKLKA</sequence>
<gene>
    <name evidence="1" type="ORF">RD110_15830</name>
</gene>
<evidence type="ECO:0000313" key="2">
    <source>
        <dbReference type="Proteomes" id="UP000186609"/>
    </source>
</evidence>
<evidence type="ECO:0000313" key="1">
    <source>
        <dbReference type="EMBL" id="APW38491.1"/>
    </source>
</evidence>
<organism evidence="1 2">
    <name type="scientific">Rhodoferax koreensis</name>
    <dbReference type="NCBI Taxonomy" id="1842727"/>
    <lineage>
        <taxon>Bacteria</taxon>
        <taxon>Pseudomonadati</taxon>
        <taxon>Pseudomonadota</taxon>
        <taxon>Betaproteobacteria</taxon>
        <taxon>Burkholderiales</taxon>
        <taxon>Comamonadaceae</taxon>
        <taxon>Rhodoferax</taxon>
    </lineage>
</organism>
<dbReference type="RefSeq" id="WP_076200370.1">
    <property type="nucleotide sequence ID" value="NZ_CP019236.1"/>
</dbReference>
<proteinExistence type="predicted"/>
<dbReference type="STRING" id="1842727.RD110_15830"/>
<reference evidence="1 2" key="1">
    <citation type="submission" date="2017-01" db="EMBL/GenBank/DDBJ databases">
        <authorList>
            <person name="Mah S.A."/>
            <person name="Swanson W.J."/>
            <person name="Moy G.W."/>
            <person name="Vacquier V.D."/>
        </authorList>
    </citation>
    <scope>NUCLEOTIDE SEQUENCE [LARGE SCALE GENOMIC DNA]</scope>
    <source>
        <strain evidence="1 2">DCY110</strain>
    </source>
</reference>
<dbReference type="EMBL" id="CP019236">
    <property type="protein sequence ID" value="APW38491.1"/>
    <property type="molecule type" value="Genomic_DNA"/>
</dbReference>
<dbReference type="Proteomes" id="UP000186609">
    <property type="component" value="Chromosome"/>
</dbReference>
<dbReference type="AlphaFoldDB" id="A0A1P8JXR8"/>
<dbReference type="OrthoDB" id="7554161at2"/>
<accession>A0A1P8JXR8</accession>
<dbReference type="KEGG" id="rhy:RD110_15830"/>
<protein>
    <submittedName>
        <fullName evidence="1">Uncharacterized protein</fullName>
    </submittedName>
</protein>